<accession>A0A420WCJ3</accession>
<reference evidence="7 8" key="1">
    <citation type="submission" date="2018-10" db="EMBL/GenBank/DDBJ databases">
        <title>Comparative analysis of microorganisms from saline springs in Andes Mountain Range, Colombia.</title>
        <authorList>
            <person name="Rubin E."/>
        </authorList>
    </citation>
    <scope>NUCLEOTIDE SEQUENCE [LARGE SCALE GENOMIC DNA]</scope>
    <source>
        <strain evidence="7 8">USBA 36</strain>
    </source>
</reference>
<keyword evidence="5 6" id="KW-0472">Membrane</keyword>
<keyword evidence="4 6" id="KW-1133">Transmembrane helix</keyword>
<dbReference type="InterPro" id="IPR017039">
    <property type="entry name" value="Virul_fac_BrkB"/>
</dbReference>
<dbReference type="Pfam" id="PF03631">
    <property type="entry name" value="Virul_fac_BrkB"/>
    <property type="match status" value="1"/>
</dbReference>
<evidence type="ECO:0000313" key="8">
    <source>
        <dbReference type="Proteomes" id="UP000277424"/>
    </source>
</evidence>
<dbReference type="OrthoDB" id="7163777at2"/>
<organism evidence="7 8">
    <name type="scientific">Oceanibaculum indicum</name>
    <dbReference type="NCBI Taxonomy" id="526216"/>
    <lineage>
        <taxon>Bacteria</taxon>
        <taxon>Pseudomonadati</taxon>
        <taxon>Pseudomonadota</taxon>
        <taxon>Alphaproteobacteria</taxon>
        <taxon>Rhodospirillales</taxon>
        <taxon>Oceanibaculaceae</taxon>
        <taxon>Oceanibaculum</taxon>
    </lineage>
</organism>
<feature type="transmembrane region" description="Helical" evidence="6">
    <location>
        <begin position="45"/>
        <end position="68"/>
    </location>
</feature>
<dbReference type="Proteomes" id="UP000277424">
    <property type="component" value="Unassembled WGS sequence"/>
</dbReference>
<sequence length="309" mass="33533">MKEQSAQPKTWRDRPLFRRLQSISALPVDTARRFLQHDGMVRASAISFSSLFALFPFLIFLTAVAGALGNNAEALNFVSLSLANLPSEVADTLRPVITEVVGGNKGGILTLSMLATLWTAGSGVEALRDALNSAYDVEAPRSFLLRRLQGAIIVIAAALVILFTMSGVVFLPLLWEPLTSWLDLRDVSLFAVGTVQGVVAILLVLTGVTLLYRFLPNVPQRFADVVPGMLLAGLLWFALLFGFSWYLSSFGRFAVVYGSLGGIVITLLFFYLSAATLILGAELNAAIRIRRLARQSALAAAAREEEEDQ</sequence>
<evidence type="ECO:0000256" key="6">
    <source>
        <dbReference type="SAM" id="Phobius"/>
    </source>
</evidence>
<evidence type="ECO:0000313" key="7">
    <source>
        <dbReference type="EMBL" id="RKQ68749.1"/>
    </source>
</evidence>
<dbReference type="NCBIfam" id="TIGR00765">
    <property type="entry name" value="yihY_not_rbn"/>
    <property type="match status" value="1"/>
</dbReference>
<evidence type="ECO:0000256" key="5">
    <source>
        <dbReference type="ARBA" id="ARBA00023136"/>
    </source>
</evidence>
<name>A0A420WCJ3_9PROT</name>
<keyword evidence="2" id="KW-1003">Cell membrane</keyword>
<dbReference type="EMBL" id="RBIG01000003">
    <property type="protein sequence ID" value="RKQ68749.1"/>
    <property type="molecule type" value="Genomic_DNA"/>
</dbReference>
<dbReference type="AlphaFoldDB" id="A0A420WCJ3"/>
<evidence type="ECO:0000256" key="3">
    <source>
        <dbReference type="ARBA" id="ARBA00022692"/>
    </source>
</evidence>
<feature type="transmembrane region" description="Helical" evidence="6">
    <location>
        <begin position="187"/>
        <end position="212"/>
    </location>
</feature>
<evidence type="ECO:0000256" key="1">
    <source>
        <dbReference type="ARBA" id="ARBA00004651"/>
    </source>
</evidence>
<feature type="transmembrane region" description="Helical" evidence="6">
    <location>
        <begin position="224"/>
        <end position="247"/>
    </location>
</feature>
<comment type="subcellular location">
    <subcellularLocation>
        <location evidence="1">Cell membrane</location>
        <topology evidence="1">Multi-pass membrane protein</topology>
    </subcellularLocation>
</comment>
<evidence type="ECO:0000256" key="2">
    <source>
        <dbReference type="ARBA" id="ARBA00022475"/>
    </source>
</evidence>
<feature type="transmembrane region" description="Helical" evidence="6">
    <location>
        <begin position="253"/>
        <end position="281"/>
    </location>
</feature>
<comment type="caution">
    <text evidence="7">The sequence shown here is derived from an EMBL/GenBank/DDBJ whole genome shotgun (WGS) entry which is preliminary data.</text>
</comment>
<feature type="transmembrane region" description="Helical" evidence="6">
    <location>
        <begin position="151"/>
        <end position="175"/>
    </location>
</feature>
<proteinExistence type="predicted"/>
<dbReference type="PANTHER" id="PTHR30213:SF0">
    <property type="entry name" value="UPF0761 MEMBRANE PROTEIN YIHY"/>
    <property type="match status" value="1"/>
</dbReference>
<gene>
    <name evidence="7" type="ORF">BCL74_3231</name>
</gene>
<protein>
    <submittedName>
        <fullName evidence="7">Membrane protein</fullName>
    </submittedName>
</protein>
<evidence type="ECO:0000256" key="4">
    <source>
        <dbReference type="ARBA" id="ARBA00022989"/>
    </source>
</evidence>
<dbReference type="RefSeq" id="WP_121221511.1">
    <property type="nucleotide sequence ID" value="NZ_RBIG01000003.1"/>
</dbReference>
<dbReference type="PIRSF" id="PIRSF035875">
    <property type="entry name" value="RNase_BN"/>
    <property type="match status" value="1"/>
</dbReference>
<keyword evidence="3 6" id="KW-0812">Transmembrane</keyword>
<dbReference type="GO" id="GO:0005886">
    <property type="term" value="C:plasma membrane"/>
    <property type="evidence" value="ECO:0007669"/>
    <property type="project" value="UniProtKB-SubCell"/>
</dbReference>
<dbReference type="PANTHER" id="PTHR30213">
    <property type="entry name" value="INNER MEMBRANE PROTEIN YHJD"/>
    <property type="match status" value="1"/>
</dbReference>